<dbReference type="SUPFAM" id="SSF52266">
    <property type="entry name" value="SGNH hydrolase"/>
    <property type="match status" value="1"/>
</dbReference>
<dbReference type="CDD" id="cd00229">
    <property type="entry name" value="SGNH_hydrolase"/>
    <property type="match status" value="1"/>
</dbReference>
<keyword evidence="3" id="KW-1185">Reference proteome</keyword>
<accession>A0ABP6DCI0</accession>
<dbReference type="Gene3D" id="3.40.50.1110">
    <property type="entry name" value="SGNH hydrolase"/>
    <property type="match status" value="1"/>
</dbReference>
<sequence>MRDSAYGPVMNATAFQRRTLPGGAWSDASADIWQLRWENLPHDQPGGFQERQGDLAALRTTSVAAYLSPRFVAADGSCTVYIAPFSNGSTGQPKAAVLGDSLTASLNDTTYNQQHLQGYVQGNLNAAGWRVEVEGHSGRRWVASPELQGLPRAGNHLLDEARGFLQHDPQAYVIALGANDAGQMAWLPDEAARQQRLTYTLNGIRAKVNELVAAGRCVVFVTAPDNLARYWGSPPWLYAWAAQSINRELRTLANASATDNLKLQDFAALSFNHHTYSEGQENWFGDDDIHLNATGRLVYTNEITQAARQCA</sequence>
<evidence type="ECO:0000313" key="2">
    <source>
        <dbReference type="EMBL" id="GAA2639771.1"/>
    </source>
</evidence>
<dbReference type="InterPro" id="IPR036514">
    <property type="entry name" value="SGNH_hydro_sf"/>
</dbReference>
<reference evidence="3" key="1">
    <citation type="journal article" date="2019" name="Int. J. Syst. Evol. Microbiol.">
        <title>The Global Catalogue of Microorganisms (GCM) 10K type strain sequencing project: providing services to taxonomists for standard genome sequencing and annotation.</title>
        <authorList>
            <consortium name="The Broad Institute Genomics Platform"/>
            <consortium name="The Broad Institute Genome Sequencing Center for Infectious Disease"/>
            <person name="Wu L."/>
            <person name="Ma J."/>
        </authorList>
    </citation>
    <scope>NUCLEOTIDE SEQUENCE [LARGE SCALE GENOMIC DNA]</scope>
    <source>
        <strain evidence="3">JCM 6833</strain>
    </source>
</reference>
<gene>
    <name evidence="2" type="ORF">GCM10010411_95100</name>
</gene>
<proteinExistence type="predicted"/>
<evidence type="ECO:0000313" key="3">
    <source>
        <dbReference type="Proteomes" id="UP001501509"/>
    </source>
</evidence>
<dbReference type="EMBL" id="BAAATD010000030">
    <property type="protein sequence ID" value="GAA2639771.1"/>
    <property type="molecule type" value="Genomic_DNA"/>
</dbReference>
<dbReference type="Pfam" id="PF13472">
    <property type="entry name" value="Lipase_GDSL_2"/>
    <property type="match status" value="1"/>
</dbReference>
<dbReference type="InterPro" id="IPR013830">
    <property type="entry name" value="SGNH_hydro"/>
</dbReference>
<protein>
    <recommendedName>
        <fullName evidence="1">SGNH hydrolase-type esterase domain-containing protein</fullName>
    </recommendedName>
</protein>
<evidence type="ECO:0000259" key="1">
    <source>
        <dbReference type="Pfam" id="PF13472"/>
    </source>
</evidence>
<feature type="domain" description="SGNH hydrolase-type esterase" evidence="1">
    <location>
        <begin position="97"/>
        <end position="295"/>
    </location>
</feature>
<dbReference type="Proteomes" id="UP001501509">
    <property type="component" value="Unassembled WGS sequence"/>
</dbReference>
<name>A0ABP6DCI0_9ACTN</name>
<organism evidence="2 3">
    <name type="scientific">Actinomadura fulvescens</name>
    <dbReference type="NCBI Taxonomy" id="46160"/>
    <lineage>
        <taxon>Bacteria</taxon>
        <taxon>Bacillati</taxon>
        <taxon>Actinomycetota</taxon>
        <taxon>Actinomycetes</taxon>
        <taxon>Streptosporangiales</taxon>
        <taxon>Thermomonosporaceae</taxon>
        <taxon>Actinomadura</taxon>
    </lineage>
</organism>
<comment type="caution">
    <text evidence="2">The sequence shown here is derived from an EMBL/GenBank/DDBJ whole genome shotgun (WGS) entry which is preliminary data.</text>
</comment>